<protein>
    <recommendedName>
        <fullName evidence="6">Ig-like domain-containing protein</fullName>
    </recommendedName>
</protein>
<organism evidence="7 8">
    <name type="scientific">Meganyctiphanes norvegica</name>
    <name type="common">Northern krill</name>
    <name type="synonym">Thysanopoda norvegica</name>
    <dbReference type="NCBI Taxonomy" id="48144"/>
    <lineage>
        <taxon>Eukaryota</taxon>
        <taxon>Metazoa</taxon>
        <taxon>Ecdysozoa</taxon>
        <taxon>Arthropoda</taxon>
        <taxon>Crustacea</taxon>
        <taxon>Multicrustacea</taxon>
        <taxon>Malacostraca</taxon>
        <taxon>Eumalacostraca</taxon>
        <taxon>Eucarida</taxon>
        <taxon>Euphausiacea</taxon>
        <taxon>Euphausiidae</taxon>
        <taxon>Meganyctiphanes</taxon>
    </lineage>
</organism>
<comment type="subcellular location">
    <subcellularLocation>
        <location evidence="1">Membrane</location>
        <topology evidence="1">Single-pass membrane protein</topology>
    </subcellularLocation>
</comment>
<evidence type="ECO:0000256" key="3">
    <source>
        <dbReference type="ARBA" id="ARBA00023157"/>
    </source>
</evidence>
<accession>A0AAV2Q3T9</accession>
<dbReference type="SUPFAM" id="SSF48726">
    <property type="entry name" value="Immunoglobulin"/>
    <property type="match status" value="4"/>
</dbReference>
<feature type="domain" description="Ig-like" evidence="6">
    <location>
        <begin position="288"/>
        <end position="377"/>
    </location>
</feature>
<dbReference type="Pfam" id="PF08205">
    <property type="entry name" value="C2-set_2"/>
    <property type="match status" value="2"/>
</dbReference>
<dbReference type="Gene3D" id="2.60.40.10">
    <property type="entry name" value="Immunoglobulins"/>
    <property type="match status" value="5"/>
</dbReference>
<feature type="compositionally biased region" description="Polar residues" evidence="4">
    <location>
        <begin position="654"/>
        <end position="666"/>
    </location>
</feature>
<keyword evidence="8" id="KW-1185">Reference proteome</keyword>
<proteinExistence type="predicted"/>
<feature type="non-terminal residue" evidence="7">
    <location>
        <position position="803"/>
    </location>
</feature>
<keyword evidence="5" id="KW-1133">Transmembrane helix</keyword>
<feature type="region of interest" description="Disordered" evidence="4">
    <location>
        <begin position="654"/>
        <end position="674"/>
    </location>
</feature>
<feature type="domain" description="Ig-like" evidence="6">
    <location>
        <begin position="94"/>
        <end position="178"/>
    </location>
</feature>
<dbReference type="SUPFAM" id="SSF49265">
    <property type="entry name" value="Fibronectin type III"/>
    <property type="match status" value="1"/>
</dbReference>
<feature type="domain" description="Ig-like" evidence="6">
    <location>
        <begin position="191"/>
        <end position="281"/>
    </location>
</feature>
<dbReference type="CDD" id="cd00063">
    <property type="entry name" value="FN3"/>
    <property type="match status" value="1"/>
</dbReference>
<dbReference type="InterPro" id="IPR036179">
    <property type="entry name" value="Ig-like_dom_sf"/>
</dbReference>
<dbReference type="SMART" id="SM00408">
    <property type="entry name" value="IGc2"/>
    <property type="match status" value="4"/>
</dbReference>
<dbReference type="InterPro" id="IPR013162">
    <property type="entry name" value="CD80_C2-set"/>
</dbReference>
<feature type="compositionally biased region" description="Basic and acidic residues" evidence="4">
    <location>
        <begin position="560"/>
        <end position="591"/>
    </location>
</feature>
<dbReference type="InterPro" id="IPR003961">
    <property type="entry name" value="FN3_dom"/>
</dbReference>
<evidence type="ECO:0000256" key="5">
    <source>
        <dbReference type="SAM" id="Phobius"/>
    </source>
</evidence>
<dbReference type="SMART" id="SM00409">
    <property type="entry name" value="IG"/>
    <property type="match status" value="2"/>
</dbReference>
<evidence type="ECO:0000313" key="7">
    <source>
        <dbReference type="EMBL" id="CAL4070256.1"/>
    </source>
</evidence>
<dbReference type="GO" id="GO:0016020">
    <property type="term" value="C:membrane"/>
    <property type="evidence" value="ECO:0007669"/>
    <property type="project" value="UniProtKB-SubCell"/>
</dbReference>
<feature type="region of interest" description="Disordered" evidence="4">
    <location>
        <begin position="560"/>
        <end position="609"/>
    </location>
</feature>
<comment type="caution">
    <text evidence="7">The sequence shown here is derived from an EMBL/GenBank/DDBJ whole genome shotgun (WGS) entry which is preliminary data.</text>
</comment>
<dbReference type="Proteomes" id="UP001497623">
    <property type="component" value="Unassembled WGS sequence"/>
</dbReference>
<feature type="region of interest" description="Disordered" evidence="4">
    <location>
        <begin position="525"/>
        <end position="546"/>
    </location>
</feature>
<evidence type="ECO:0000256" key="1">
    <source>
        <dbReference type="ARBA" id="ARBA00004167"/>
    </source>
</evidence>
<evidence type="ECO:0000259" key="6">
    <source>
        <dbReference type="PROSITE" id="PS50835"/>
    </source>
</evidence>
<dbReference type="InterPro" id="IPR003599">
    <property type="entry name" value="Ig_sub"/>
</dbReference>
<dbReference type="InterPro" id="IPR036116">
    <property type="entry name" value="FN3_sf"/>
</dbReference>
<dbReference type="PROSITE" id="PS50835">
    <property type="entry name" value="IG_LIKE"/>
    <property type="match status" value="4"/>
</dbReference>
<keyword evidence="2 5" id="KW-0472">Membrane</keyword>
<dbReference type="InterPro" id="IPR007110">
    <property type="entry name" value="Ig-like_dom"/>
</dbReference>
<keyword evidence="3" id="KW-1015">Disulfide bond</keyword>
<evidence type="ECO:0000256" key="2">
    <source>
        <dbReference type="ARBA" id="ARBA00023136"/>
    </source>
</evidence>
<dbReference type="PANTHER" id="PTHR23278:SF19">
    <property type="entry name" value="OBSCURIN"/>
    <property type="match status" value="1"/>
</dbReference>
<gene>
    <name evidence="7" type="ORF">MNOR_LOCUS8226</name>
</gene>
<dbReference type="InterPro" id="IPR013783">
    <property type="entry name" value="Ig-like_fold"/>
</dbReference>
<name>A0AAV2Q3T9_MEGNR</name>
<dbReference type="PANTHER" id="PTHR23278">
    <property type="entry name" value="SIDESTEP PROTEIN"/>
    <property type="match status" value="1"/>
</dbReference>
<feature type="non-terminal residue" evidence="7">
    <location>
        <position position="1"/>
    </location>
</feature>
<keyword evidence="5" id="KW-0812">Transmembrane</keyword>
<sequence>ISGGMAGPYIAGRSLTLICIAKHGNPLPNVTWWRGDILLDADEEESRGSTVRNELTIPVLTWAWNNITLKCRASNDYPGEAVSVNITIAVIALPGSVLITGSGVGREGKELRLHCTSEGSKPAATLNWALDDIPVHAFKENTQYGGVTTSTLVMTLKREDEGREVTCTAANPMKSELNIRNKTKLVVNYPPTVEASLGQTISTEHLKEGDDVYFTCDADANPPVTSIKWFLEDREQVQNMSGGVIFSEQTLVLQRVRVSQMGSYRCSAENTLGTSKSDPVDLVLQYSPTCRTAPTTYFIYDKPINITCRVAANPPVTSVQWRWNGSYDAIATQPVLGAESMAASQITVFPSTYQEDRGLACWATNSIGKQKEPCSFNIKVAQVGAPLSFCRKANITASSLSLSCDHPSNLSLTTIYRAEVYLDNGTLFANVTSSLPSFNVSGLDAGTSYQIKVFVSQGPVTSEPFLVEAYTFRDKKRNKESASDISSVVWGSIGGVTVTLVVLVIALWVHCVVLRRKGRLRTNQDSSLSKLHDGNTEHLATNSEDGEDLLELVAGEVATKKEKPESVRGRRKTPGEEIKQAADDTGEKECTSEQEMVLDQQGSSTLDRRNSLSRFSFTLYTRHLDDSPTSSQDPETPYRDRGHYYNTISTVDTLQQQKDPSSQPFTDTLRRQREPPLSQAIIPAVDTLLQQKDPTSQPFTETLIRPRESPLSQAVPALALCSDSSVGRSFNIVHGSTRVSSYPPGESMTSSVLQTSQQKRPYSIGPGMTQYTQGTLAGSGISHSFRSDQSLEGHCLEEGESIV</sequence>
<evidence type="ECO:0000313" key="8">
    <source>
        <dbReference type="Proteomes" id="UP001497623"/>
    </source>
</evidence>
<dbReference type="InterPro" id="IPR003598">
    <property type="entry name" value="Ig_sub2"/>
</dbReference>
<reference evidence="7 8" key="1">
    <citation type="submission" date="2024-05" db="EMBL/GenBank/DDBJ databases">
        <authorList>
            <person name="Wallberg A."/>
        </authorList>
    </citation>
    <scope>NUCLEOTIDE SEQUENCE [LARGE SCALE GENOMIC DNA]</scope>
</reference>
<dbReference type="Pfam" id="PF13927">
    <property type="entry name" value="Ig_3"/>
    <property type="match status" value="1"/>
</dbReference>
<dbReference type="AlphaFoldDB" id="A0AAV2Q3T9"/>
<dbReference type="CDD" id="cd00096">
    <property type="entry name" value="Ig"/>
    <property type="match status" value="2"/>
</dbReference>
<feature type="domain" description="Ig-like" evidence="6">
    <location>
        <begin position="12"/>
        <end position="87"/>
    </location>
</feature>
<dbReference type="EMBL" id="CAXKWB010003778">
    <property type="protein sequence ID" value="CAL4070256.1"/>
    <property type="molecule type" value="Genomic_DNA"/>
</dbReference>
<feature type="transmembrane region" description="Helical" evidence="5">
    <location>
        <begin position="488"/>
        <end position="514"/>
    </location>
</feature>
<evidence type="ECO:0000256" key="4">
    <source>
        <dbReference type="SAM" id="MobiDB-lite"/>
    </source>
</evidence>